<accession>A0A8J2MG69</accession>
<sequence>MLLISSTLRNLISIDSLFKKKANPPYGNSKLCWKISFLTSSSIAVDFVTRIAVTNNFIDSVVVVVAAAGGGSLVISNLLVELLLSELQLLLIYLPGISLLKYAILSSDAAMFAVAFSNGLPRDDVVCIALKLVNSF</sequence>
<dbReference type="Proteomes" id="UP000786811">
    <property type="component" value="Unassembled WGS sequence"/>
</dbReference>
<dbReference type="EMBL" id="CAJNRD030001119">
    <property type="protein sequence ID" value="CAG5088802.1"/>
    <property type="molecule type" value="Genomic_DNA"/>
</dbReference>
<proteinExistence type="predicted"/>
<evidence type="ECO:0000313" key="1">
    <source>
        <dbReference type="EMBL" id="CAG5088802.1"/>
    </source>
</evidence>
<protein>
    <submittedName>
        <fullName evidence="1">Uncharacterized protein</fullName>
    </submittedName>
</protein>
<gene>
    <name evidence="1" type="ORF">HICCMSTLAB_LOCUS4988</name>
</gene>
<reference evidence="1" key="1">
    <citation type="submission" date="2021-04" db="EMBL/GenBank/DDBJ databases">
        <authorList>
            <person name="Chebbi M.A.C M."/>
        </authorList>
    </citation>
    <scope>NUCLEOTIDE SEQUENCE</scope>
</reference>
<organism evidence="1 2">
    <name type="scientific">Cotesia congregata</name>
    <name type="common">Parasitoid wasp</name>
    <name type="synonym">Apanteles congregatus</name>
    <dbReference type="NCBI Taxonomy" id="51543"/>
    <lineage>
        <taxon>Eukaryota</taxon>
        <taxon>Metazoa</taxon>
        <taxon>Ecdysozoa</taxon>
        <taxon>Arthropoda</taxon>
        <taxon>Hexapoda</taxon>
        <taxon>Insecta</taxon>
        <taxon>Pterygota</taxon>
        <taxon>Neoptera</taxon>
        <taxon>Endopterygota</taxon>
        <taxon>Hymenoptera</taxon>
        <taxon>Apocrita</taxon>
        <taxon>Ichneumonoidea</taxon>
        <taxon>Braconidae</taxon>
        <taxon>Microgastrinae</taxon>
        <taxon>Cotesia</taxon>
    </lineage>
</organism>
<name>A0A8J2MG69_COTCN</name>
<evidence type="ECO:0000313" key="2">
    <source>
        <dbReference type="Proteomes" id="UP000786811"/>
    </source>
</evidence>
<dbReference type="AlphaFoldDB" id="A0A8J2MG69"/>
<keyword evidence="2" id="KW-1185">Reference proteome</keyword>
<comment type="caution">
    <text evidence="1">The sequence shown here is derived from an EMBL/GenBank/DDBJ whole genome shotgun (WGS) entry which is preliminary data.</text>
</comment>